<dbReference type="Pfam" id="PF02796">
    <property type="entry name" value="HTH_7"/>
    <property type="match status" value="1"/>
</dbReference>
<dbReference type="AlphaFoldDB" id="A0A6M3IR89"/>
<evidence type="ECO:0000259" key="1">
    <source>
        <dbReference type="Pfam" id="PF02796"/>
    </source>
</evidence>
<gene>
    <name evidence="2" type="ORF">MM415B01227_0021</name>
</gene>
<name>A0A6M3IR89_9ZZZZ</name>
<feature type="domain" description="Resolvase HTH" evidence="1">
    <location>
        <begin position="34"/>
        <end position="67"/>
    </location>
</feature>
<dbReference type="GO" id="GO:0003677">
    <property type="term" value="F:DNA binding"/>
    <property type="evidence" value="ECO:0007669"/>
    <property type="project" value="InterPro"/>
</dbReference>
<organism evidence="2">
    <name type="scientific">viral metagenome</name>
    <dbReference type="NCBI Taxonomy" id="1070528"/>
    <lineage>
        <taxon>unclassified sequences</taxon>
        <taxon>metagenomes</taxon>
        <taxon>organismal metagenomes</taxon>
    </lineage>
</organism>
<sequence>MVDDNGCELYPDCFTCPFTDCLIGKKGISKSQLRREHARLLMQKGKPVNDIAEQLGVTPRQVLRYKQTYLVDKPLGLVL</sequence>
<dbReference type="EMBL" id="MT141385">
    <property type="protein sequence ID" value="QJA59804.1"/>
    <property type="molecule type" value="Genomic_DNA"/>
</dbReference>
<dbReference type="Gene3D" id="1.10.10.60">
    <property type="entry name" value="Homeodomain-like"/>
    <property type="match status" value="1"/>
</dbReference>
<accession>A0A6M3IR89</accession>
<reference evidence="2" key="1">
    <citation type="submission" date="2020-03" db="EMBL/GenBank/DDBJ databases">
        <title>The deep terrestrial virosphere.</title>
        <authorList>
            <person name="Holmfeldt K."/>
            <person name="Nilsson E."/>
            <person name="Simone D."/>
            <person name="Lopez-Fernandez M."/>
            <person name="Wu X."/>
            <person name="de Brujin I."/>
            <person name="Lundin D."/>
            <person name="Andersson A."/>
            <person name="Bertilsson S."/>
            <person name="Dopson M."/>
        </authorList>
    </citation>
    <scope>NUCLEOTIDE SEQUENCE</scope>
    <source>
        <strain evidence="2">MM415B01227</strain>
    </source>
</reference>
<dbReference type="InterPro" id="IPR006120">
    <property type="entry name" value="Resolvase_HTH_dom"/>
</dbReference>
<dbReference type="GO" id="GO:0000150">
    <property type="term" value="F:DNA strand exchange activity"/>
    <property type="evidence" value="ECO:0007669"/>
    <property type="project" value="InterPro"/>
</dbReference>
<proteinExistence type="predicted"/>
<evidence type="ECO:0000313" key="2">
    <source>
        <dbReference type="EMBL" id="QJA59804.1"/>
    </source>
</evidence>
<protein>
    <submittedName>
        <fullName evidence="2">Putative DNA binding, helix-turn-helix domain containing protein</fullName>
    </submittedName>
</protein>